<dbReference type="EMBL" id="CP024608">
    <property type="protein sequence ID" value="ATQ76542.1"/>
    <property type="molecule type" value="Genomic_DNA"/>
</dbReference>
<sequence length="153" mass="16966">MQKRPTSTLDVEPCISSTRLFTFASKPSDKKQAERVAVQTVAVNAIGGMNKKAVRNVQAGLTAASRTFAREAKQCGAASQRHPWNSQLDFEKNQLPEKYVSVVFAKSTVCVRTPDIEKEAPVFSHATGKSVSARSLFRQKLSCCENHQRRIQQ</sequence>
<gene>
    <name evidence="1" type="ORF">CR152_20005</name>
</gene>
<organism evidence="1 2">
    <name type="scientific">Massilia violaceinigra</name>
    <dbReference type="NCBI Taxonomy" id="2045208"/>
    <lineage>
        <taxon>Bacteria</taxon>
        <taxon>Pseudomonadati</taxon>
        <taxon>Pseudomonadota</taxon>
        <taxon>Betaproteobacteria</taxon>
        <taxon>Burkholderiales</taxon>
        <taxon>Oxalobacteraceae</taxon>
        <taxon>Telluria group</taxon>
        <taxon>Massilia</taxon>
    </lineage>
</organism>
<proteinExistence type="predicted"/>
<dbReference type="OrthoDB" id="8758882at2"/>
<evidence type="ECO:0000313" key="2">
    <source>
        <dbReference type="Proteomes" id="UP000229897"/>
    </source>
</evidence>
<protein>
    <submittedName>
        <fullName evidence="1">Uncharacterized protein</fullName>
    </submittedName>
</protein>
<dbReference type="Proteomes" id="UP000229897">
    <property type="component" value="Chromosome"/>
</dbReference>
<dbReference type="AlphaFoldDB" id="A0A2D2DNI7"/>
<dbReference type="RefSeq" id="WP_099877625.1">
    <property type="nucleotide sequence ID" value="NZ_CP024608.1"/>
</dbReference>
<name>A0A2D2DNI7_9BURK</name>
<dbReference type="KEGG" id="mass:CR152_20005"/>
<accession>A0A2D2DNI7</accession>
<keyword evidence="2" id="KW-1185">Reference proteome</keyword>
<evidence type="ECO:0000313" key="1">
    <source>
        <dbReference type="EMBL" id="ATQ76542.1"/>
    </source>
</evidence>
<reference evidence="1" key="1">
    <citation type="submission" date="2017-10" db="EMBL/GenBank/DDBJ databases">
        <title>Massilia psychrophilum sp. nov., a novel purple-pigmented bacterium isolated from Tianshan glacier, Xinjiang Municipality, China.</title>
        <authorList>
            <person name="Wang H."/>
        </authorList>
    </citation>
    <scope>NUCLEOTIDE SEQUENCE [LARGE SCALE GENOMIC DNA]</scope>
    <source>
        <strain evidence="1">B2</strain>
    </source>
</reference>